<dbReference type="OrthoDB" id="5874423at2759"/>
<feature type="region of interest" description="Disordered" evidence="1">
    <location>
        <begin position="89"/>
        <end position="152"/>
    </location>
</feature>
<evidence type="ECO:0000313" key="3">
    <source>
        <dbReference type="Proteomes" id="UP000277928"/>
    </source>
</evidence>
<sequence length="364" mass="40901">MISGIYCICGQFFTVSPLLFNGFSDERYLDELKPLNDSKDEHRPNEAITFDIVQSHMRGNAISKWIGPNGRLSTSHFVPVSEANRLMKNGTRRMVEEKQKTETERRSIDHSKLSNEQNSNSESDLTSKNKIKSPQFEANVRKTSDKLTRKPIPFHTNTHYFKLPKEIKKSSHKHFKREASNQRERAIPSGPISEEKPQLNNLTGTQAATGSTHGTHKIPYISNLPVPSNCPPLDPLLNSSLHTDTDESCGQSLQGWTKDPNCVCIYFVAEYNDEGCPAKFHTLCYRPIYQKVGGTAEGKDLDLRASETSLGRNNATHSSGGGQISSDNNQELLNQSRLQSNQMQATREVEESHVTVDRKLKQSQ</sequence>
<feature type="region of interest" description="Disordered" evidence="1">
    <location>
        <begin position="311"/>
        <end position="364"/>
    </location>
</feature>
<protein>
    <submittedName>
        <fullName evidence="2">Uncharacterized protein</fullName>
    </submittedName>
</protein>
<feature type="compositionally biased region" description="Basic and acidic residues" evidence="1">
    <location>
        <begin position="177"/>
        <end position="186"/>
    </location>
</feature>
<feature type="compositionally biased region" description="Basic and acidic residues" evidence="1">
    <location>
        <begin position="93"/>
        <end position="113"/>
    </location>
</feature>
<dbReference type="STRING" id="42156.A0A3P6V4Y8"/>
<evidence type="ECO:0000313" key="2">
    <source>
        <dbReference type="EMBL" id="VDK85304.1"/>
    </source>
</evidence>
<dbReference type="Proteomes" id="UP000277928">
    <property type="component" value="Unassembled WGS sequence"/>
</dbReference>
<proteinExistence type="predicted"/>
<gene>
    <name evidence="2" type="ORF">NLS_LOCUS7063</name>
</gene>
<organism evidence="2 3">
    <name type="scientific">Litomosoides sigmodontis</name>
    <name type="common">Filarial nematode worm</name>
    <dbReference type="NCBI Taxonomy" id="42156"/>
    <lineage>
        <taxon>Eukaryota</taxon>
        <taxon>Metazoa</taxon>
        <taxon>Ecdysozoa</taxon>
        <taxon>Nematoda</taxon>
        <taxon>Chromadorea</taxon>
        <taxon>Rhabditida</taxon>
        <taxon>Spirurina</taxon>
        <taxon>Spiruromorpha</taxon>
        <taxon>Filarioidea</taxon>
        <taxon>Onchocercidae</taxon>
        <taxon>Litomosoides</taxon>
    </lineage>
</organism>
<dbReference type="AlphaFoldDB" id="A0A3P6V4Y8"/>
<name>A0A3P6V4Y8_LITSI</name>
<feature type="compositionally biased region" description="Polar residues" evidence="1">
    <location>
        <begin position="311"/>
        <end position="345"/>
    </location>
</feature>
<feature type="compositionally biased region" description="Polar residues" evidence="1">
    <location>
        <begin position="114"/>
        <end position="128"/>
    </location>
</feature>
<feature type="compositionally biased region" description="Basic and acidic residues" evidence="1">
    <location>
        <begin position="347"/>
        <end position="364"/>
    </location>
</feature>
<accession>A0A3P6V4Y8</accession>
<keyword evidence="3" id="KW-1185">Reference proteome</keyword>
<feature type="compositionally biased region" description="Basic and acidic residues" evidence="1">
    <location>
        <begin position="139"/>
        <end position="148"/>
    </location>
</feature>
<evidence type="ECO:0000256" key="1">
    <source>
        <dbReference type="SAM" id="MobiDB-lite"/>
    </source>
</evidence>
<reference evidence="2 3" key="1">
    <citation type="submission" date="2018-08" db="EMBL/GenBank/DDBJ databases">
        <authorList>
            <person name="Laetsch R D."/>
            <person name="Stevens L."/>
            <person name="Kumar S."/>
            <person name="Blaxter L. M."/>
        </authorList>
    </citation>
    <scope>NUCLEOTIDE SEQUENCE [LARGE SCALE GENOMIC DNA]</scope>
</reference>
<dbReference type="EMBL" id="UYRX01000683">
    <property type="protein sequence ID" value="VDK85304.1"/>
    <property type="molecule type" value="Genomic_DNA"/>
</dbReference>
<feature type="region of interest" description="Disordered" evidence="1">
    <location>
        <begin position="171"/>
        <end position="198"/>
    </location>
</feature>